<dbReference type="Proteomes" id="UP000186868">
    <property type="component" value="Unassembled WGS sequence"/>
</dbReference>
<dbReference type="EMBL" id="MRCB01000014">
    <property type="protein sequence ID" value="OKH22339.1"/>
    <property type="molecule type" value="Genomic_DNA"/>
</dbReference>
<gene>
    <name evidence="1" type="ORF">NIES593_12755</name>
</gene>
<sequence length="171" mass="19695">MFNLVRQKRIRHKTAKVLSPFILLLAIALWCVGLGWGMAFALDPIPSRYENGRDLYLENCSGCHIAIPPEVMPTETWKQLLENPEDHYGRSLTNLIRITQLLIWDYLSAYSRPLTTNEPVPLLIEQSRYFKALHPRVQFSEPVTADTCVKCHPGVAQFDYRTLTPEWQDAP</sequence>
<dbReference type="GO" id="GO:0009055">
    <property type="term" value="F:electron transfer activity"/>
    <property type="evidence" value="ECO:0007669"/>
    <property type="project" value="InterPro"/>
</dbReference>
<protein>
    <submittedName>
        <fullName evidence="1">Cytochrome</fullName>
    </submittedName>
</protein>
<proteinExistence type="predicted"/>
<evidence type="ECO:0000313" key="1">
    <source>
        <dbReference type="EMBL" id="OKH22339.1"/>
    </source>
</evidence>
<keyword evidence="2" id="KW-1185">Reference proteome</keyword>
<dbReference type="RefSeq" id="WP_073599947.1">
    <property type="nucleotide sequence ID" value="NZ_MRCB01000014.1"/>
</dbReference>
<reference evidence="1 2" key="1">
    <citation type="submission" date="2016-11" db="EMBL/GenBank/DDBJ databases">
        <title>Draft Genome Sequences of Nine Cyanobacterial Strains from Diverse Habitats.</title>
        <authorList>
            <person name="Zhu T."/>
            <person name="Hou S."/>
            <person name="Lu X."/>
            <person name="Hess W.R."/>
        </authorList>
    </citation>
    <scope>NUCLEOTIDE SEQUENCE [LARGE SCALE GENOMIC DNA]</scope>
    <source>
        <strain evidence="1 2">NIES-593</strain>
    </source>
</reference>
<accession>A0A1U7HFJ8</accession>
<dbReference type="InterPro" id="IPR036909">
    <property type="entry name" value="Cyt_c-like_dom_sf"/>
</dbReference>
<dbReference type="InterPro" id="IPR018588">
    <property type="entry name" value="Dihaem_cytochrome-c"/>
</dbReference>
<dbReference type="AlphaFoldDB" id="A0A1U7HFJ8"/>
<evidence type="ECO:0000313" key="2">
    <source>
        <dbReference type="Proteomes" id="UP000186868"/>
    </source>
</evidence>
<name>A0A1U7HFJ8_9CYAN</name>
<dbReference type="OrthoDB" id="5296814at2"/>
<dbReference type="GO" id="GO:0020037">
    <property type="term" value="F:heme binding"/>
    <property type="evidence" value="ECO:0007669"/>
    <property type="project" value="InterPro"/>
</dbReference>
<comment type="caution">
    <text evidence="1">The sequence shown here is derived from an EMBL/GenBank/DDBJ whole genome shotgun (WGS) entry which is preliminary data.</text>
</comment>
<dbReference type="STRING" id="1921803.NIES593_12755"/>
<dbReference type="Pfam" id="PF09626">
    <property type="entry name" value="DHC"/>
    <property type="match status" value="1"/>
</dbReference>
<organism evidence="1 2">
    <name type="scientific">Hydrococcus rivularis NIES-593</name>
    <dbReference type="NCBI Taxonomy" id="1921803"/>
    <lineage>
        <taxon>Bacteria</taxon>
        <taxon>Bacillati</taxon>
        <taxon>Cyanobacteriota</taxon>
        <taxon>Cyanophyceae</taxon>
        <taxon>Pleurocapsales</taxon>
        <taxon>Hydrococcaceae</taxon>
        <taxon>Hydrococcus</taxon>
    </lineage>
</organism>
<dbReference type="SUPFAM" id="SSF46626">
    <property type="entry name" value="Cytochrome c"/>
    <property type="match status" value="1"/>
</dbReference>